<protein>
    <submittedName>
        <fullName evidence="2">Aminoglycoside phosphotransferase family protein</fullName>
    </submittedName>
</protein>
<keyword evidence="3" id="KW-1185">Reference proteome</keyword>
<evidence type="ECO:0000313" key="3">
    <source>
        <dbReference type="Proteomes" id="UP000503251"/>
    </source>
</evidence>
<gene>
    <name evidence="2" type="ORF">E8L03_08345</name>
</gene>
<dbReference type="Gene3D" id="3.90.1200.10">
    <property type="match status" value="1"/>
</dbReference>
<proteinExistence type="predicted"/>
<dbReference type="Proteomes" id="UP000503251">
    <property type="component" value="Chromosome"/>
</dbReference>
<accession>A0ABX6NEB1</accession>
<sequence>MANTVWSQYPAQKITFSTMINELLNLWNRTAATVRNNIPLTGSPERCAMRVAVQDDRGEVLVLERLSRGQAERRRSIAKVLAALADNGLALSLVYLPDADGDYVAEHRGESYMLAPLLPGGPPPRPESAEHAWRGKALAEFLIGMEQAAASLPTALVDALGPPLDLPVYAASLAETVRLREPSVHARLMPSLDRLAPFLESWAFLPLGLCHGDYHPLNVLWSENAVTGVIDWEFMGPKPTLYDAANCAGCVGSEGPAALTGGLVAALIQTLQKNGRDMALLPEIVASLRTAWLSEWLRRSDREMIDLELDYLDALTCNLDRLRCAWRIG</sequence>
<evidence type="ECO:0000313" key="2">
    <source>
        <dbReference type="EMBL" id="QJT08939.1"/>
    </source>
</evidence>
<feature type="domain" description="Aminoglycoside phosphotransferase" evidence="1">
    <location>
        <begin position="51"/>
        <end position="268"/>
    </location>
</feature>
<reference evidence="2 3" key="1">
    <citation type="submission" date="2019-04" db="EMBL/GenBank/DDBJ databases">
        <title>Isolation and culture of sulfate reducing bacteria from the cold seep of the South China Sea.</title>
        <authorList>
            <person name="Sun C."/>
            <person name="Liu R."/>
        </authorList>
    </citation>
    <scope>NUCLEOTIDE SEQUENCE [LARGE SCALE GENOMIC DNA]</scope>
    <source>
        <strain evidence="2 3">CS1</strain>
    </source>
</reference>
<organism evidence="2 3">
    <name type="scientific">Oceanidesulfovibrio marinus</name>
    <dbReference type="NCBI Taxonomy" id="370038"/>
    <lineage>
        <taxon>Bacteria</taxon>
        <taxon>Pseudomonadati</taxon>
        <taxon>Thermodesulfobacteriota</taxon>
        <taxon>Desulfovibrionia</taxon>
        <taxon>Desulfovibrionales</taxon>
        <taxon>Desulfovibrionaceae</taxon>
        <taxon>Oceanidesulfovibrio</taxon>
    </lineage>
</organism>
<dbReference type="Pfam" id="PF01636">
    <property type="entry name" value="APH"/>
    <property type="match status" value="1"/>
</dbReference>
<dbReference type="EMBL" id="CP039543">
    <property type="protein sequence ID" value="QJT08939.1"/>
    <property type="molecule type" value="Genomic_DNA"/>
</dbReference>
<dbReference type="SUPFAM" id="SSF56112">
    <property type="entry name" value="Protein kinase-like (PK-like)"/>
    <property type="match status" value="1"/>
</dbReference>
<dbReference type="InterPro" id="IPR002575">
    <property type="entry name" value="Aminoglycoside_PTrfase"/>
</dbReference>
<name>A0ABX6NEB1_9BACT</name>
<dbReference type="InterPro" id="IPR011009">
    <property type="entry name" value="Kinase-like_dom_sf"/>
</dbReference>
<evidence type="ECO:0000259" key="1">
    <source>
        <dbReference type="Pfam" id="PF01636"/>
    </source>
</evidence>